<protein>
    <submittedName>
        <fullName evidence="2">Uncharacterized protein</fullName>
    </submittedName>
</protein>
<evidence type="ECO:0000313" key="2">
    <source>
        <dbReference type="EMBL" id="MBB3925630.1"/>
    </source>
</evidence>
<comment type="caution">
    <text evidence="2">The sequence shown here is derived from an EMBL/GenBank/DDBJ whole genome shotgun (WGS) entry which is preliminary data.</text>
</comment>
<keyword evidence="1" id="KW-1133">Transmembrane helix</keyword>
<gene>
    <name evidence="2" type="ORF">GGR43_001343</name>
</gene>
<keyword evidence="3" id="KW-1185">Reference proteome</keyword>
<dbReference type="RefSeq" id="WP_188071155.1">
    <property type="nucleotide sequence ID" value="NZ_BSPS01000063.1"/>
</dbReference>
<reference evidence="2 3" key="1">
    <citation type="submission" date="2020-08" db="EMBL/GenBank/DDBJ databases">
        <title>Genomic Encyclopedia of Type Strains, Phase IV (KMG-IV): sequencing the most valuable type-strain genomes for metagenomic binning, comparative biology and taxonomic classification.</title>
        <authorList>
            <person name="Goeker M."/>
        </authorList>
    </citation>
    <scope>NUCLEOTIDE SEQUENCE [LARGE SCALE GENOMIC DNA]</scope>
    <source>
        <strain evidence="2 3">DSM 26189</strain>
    </source>
</reference>
<feature type="transmembrane region" description="Helical" evidence="1">
    <location>
        <begin position="26"/>
        <end position="46"/>
    </location>
</feature>
<keyword evidence="1" id="KW-0812">Transmembrane</keyword>
<organism evidence="2 3">
    <name type="scientific">Sphingobium jiangsuense</name>
    <dbReference type="NCBI Taxonomy" id="870476"/>
    <lineage>
        <taxon>Bacteria</taxon>
        <taxon>Pseudomonadati</taxon>
        <taxon>Pseudomonadota</taxon>
        <taxon>Alphaproteobacteria</taxon>
        <taxon>Sphingomonadales</taxon>
        <taxon>Sphingomonadaceae</taxon>
        <taxon>Sphingobium</taxon>
    </lineage>
</organism>
<name>A0A7W6BKY8_9SPHN</name>
<proteinExistence type="predicted"/>
<sequence>MGSRGQTPAHGTEAEAGSEARFRLELGAALLSLVIGVQLLLSSGWIG</sequence>
<dbReference type="AlphaFoldDB" id="A0A7W6BKY8"/>
<accession>A0A7W6BKY8</accession>
<evidence type="ECO:0000256" key="1">
    <source>
        <dbReference type="SAM" id="Phobius"/>
    </source>
</evidence>
<dbReference type="Proteomes" id="UP000571950">
    <property type="component" value="Unassembled WGS sequence"/>
</dbReference>
<dbReference type="EMBL" id="JACIDT010000003">
    <property type="protein sequence ID" value="MBB3925630.1"/>
    <property type="molecule type" value="Genomic_DNA"/>
</dbReference>
<keyword evidence="1" id="KW-0472">Membrane</keyword>
<evidence type="ECO:0000313" key="3">
    <source>
        <dbReference type="Proteomes" id="UP000571950"/>
    </source>
</evidence>